<keyword evidence="3" id="KW-1185">Reference proteome</keyword>
<accession>A0A016SUV4</accession>
<dbReference type="Proteomes" id="UP000024635">
    <property type="component" value="Unassembled WGS sequence"/>
</dbReference>
<reference evidence="3" key="1">
    <citation type="journal article" date="2015" name="Nat. Genet.">
        <title>The genome and transcriptome of the zoonotic hookworm Ancylostoma ceylanicum identify infection-specific gene families.</title>
        <authorList>
            <person name="Schwarz E.M."/>
            <person name="Hu Y."/>
            <person name="Antoshechkin I."/>
            <person name="Miller M.M."/>
            <person name="Sternberg P.W."/>
            <person name="Aroian R.V."/>
        </authorList>
    </citation>
    <scope>NUCLEOTIDE SEQUENCE</scope>
    <source>
        <strain evidence="3">HY135</strain>
    </source>
</reference>
<gene>
    <name evidence="2" type="primary">Acey_s0175.g524</name>
    <name evidence="2" type="ORF">Y032_0175g524</name>
</gene>
<proteinExistence type="predicted"/>
<protein>
    <submittedName>
        <fullName evidence="2">Uncharacterized protein</fullName>
    </submittedName>
</protein>
<dbReference type="AlphaFoldDB" id="A0A016SUV4"/>
<comment type="caution">
    <text evidence="2">The sequence shown here is derived from an EMBL/GenBank/DDBJ whole genome shotgun (WGS) entry which is preliminary data.</text>
</comment>
<name>A0A016SUV4_9BILA</name>
<evidence type="ECO:0000313" key="2">
    <source>
        <dbReference type="EMBL" id="EYB94161.1"/>
    </source>
</evidence>
<dbReference type="EMBL" id="JARK01001511">
    <property type="protein sequence ID" value="EYB94161.1"/>
    <property type="molecule type" value="Genomic_DNA"/>
</dbReference>
<feature type="region of interest" description="Disordered" evidence="1">
    <location>
        <begin position="44"/>
        <end position="76"/>
    </location>
</feature>
<organism evidence="2 3">
    <name type="scientific">Ancylostoma ceylanicum</name>
    <dbReference type="NCBI Taxonomy" id="53326"/>
    <lineage>
        <taxon>Eukaryota</taxon>
        <taxon>Metazoa</taxon>
        <taxon>Ecdysozoa</taxon>
        <taxon>Nematoda</taxon>
        <taxon>Chromadorea</taxon>
        <taxon>Rhabditida</taxon>
        <taxon>Rhabditina</taxon>
        <taxon>Rhabditomorpha</taxon>
        <taxon>Strongyloidea</taxon>
        <taxon>Ancylostomatidae</taxon>
        <taxon>Ancylostomatinae</taxon>
        <taxon>Ancylostoma</taxon>
    </lineage>
</organism>
<evidence type="ECO:0000313" key="3">
    <source>
        <dbReference type="Proteomes" id="UP000024635"/>
    </source>
</evidence>
<sequence>MDHSSKKPSEQSSCVVLRIRRANTLQRLQKGDDLSRHAVSRLRRDSMTCPRPRKARDATAPLEQDSSQGPKIMGCP</sequence>
<evidence type="ECO:0000256" key="1">
    <source>
        <dbReference type="SAM" id="MobiDB-lite"/>
    </source>
</evidence>